<dbReference type="VEuPathDB" id="FungiDB:RhiirA1_543378"/>
<gene>
    <name evidence="1" type="ORF">RhiirA4_478302</name>
</gene>
<dbReference type="AlphaFoldDB" id="A0A2I1HEJ8"/>
<keyword evidence="2" id="KW-1185">Reference proteome</keyword>
<accession>A0A2I1HEJ8</accession>
<dbReference type="VEuPathDB" id="FungiDB:RhiirA1_476402"/>
<reference evidence="1 2" key="1">
    <citation type="submission" date="2015-10" db="EMBL/GenBank/DDBJ databases">
        <title>Genome analyses suggest a sexual origin of heterokaryosis in a supposedly ancient asexual fungus.</title>
        <authorList>
            <person name="Ropars J."/>
            <person name="Sedzielewska K."/>
            <person name="Noel J."/>
            <person name="Charron P."/>
            <person name="Farinelli L."/>
            <person name="Marton T."/>
            <person name="Kruger M."/>
            <person name="Pelin A."/>
            <person name="Brachmann A."/>
            <person name="Corradi N."/>
        </authorList>
    </citation>
    <scope>NUCLEOTIDE SEQUENCE [LARGE SCALE GENOMIC DNA]</scope>
    <source>
        <strain evidence="1 2">A4</strain>
    </source>
</reference>
<protein>
    <recommendedName>
        <fullName evidence="3">Reverse transcriptase</fullName>
    </recommendedName>
</protein>
<name>A0A2I1HEJ8_9GLOM</name>
<dbReference type="VEuPathDB" id="FungiDB:FUN_023071"/>
<sequence>MRAPIYLKQRSRYHTVYNFHAALPDQKVFFTSEVDAGLKSSDTLATSDNLNRNWHRLKLALLNAARSAFPKQVISLNKTKSVPSELQPYQHISHKLDHYIRSLSKNFTISELYGSWNRFYPSFCPLFLELFSDQIDLINQLPLPNSLYSVFISSNLPFKTYLNKFKGLLRPLKRLISAKLKLEFTNYKQNTMRATIAEQNANFYEDKGKFIRSEKNENVVGPSRSPFKSLNELPERWQRRYTLIIDIDPDIYQLIEALVMAPIDNLELMAVINNSPSRKAPGPSSIPYEWFKLLSTDGISYLCRLMNLCLASSDIPEDWRLASIVPIPKPHEFKIYTCSRNLPRNTRPITLLETARKLLVKIITDRLSKVMATHQVLTGDNFAGLPGSTVITSINVLDGIMKSHRISSQTQELWILSQDISKALTLLI</sequence>
<dbReference type="Proteomes" id="UP000234323">
    <property type="component" value="Unassembled WGS sequence"/>
</dbReference>
<evidence type="ECO:0008006" key="3">
    <source>
        <dbReference type="Google" id="ProtNLM"/>
    </source>
</evidence>
<proteinExistence type="predicted"/>
<comment type="caution">
    <text evidence="1">The sequence shown here is derived from an EMBL/GenBank/DDBJ whole genome shotgun (WGS) entry which is preliminary data.</text>
</comment>
<dbReference type="EMBL" id="LLXI01002507">
    <property type="protein sequence ID" value="PKY57316.1"/>
    <property type="molecule type" value="Genomic_DNA"/>
</dbReference>
<evidence type="ECO:0000313" key="2">
    <source>
        <dbReference type="Proteomes" id="UP000234323"/>
    </source>
</evidence>
<dbReference type="PANTHER" id="PTHR19446">
    <property type="entry name" value="REVERSE TRANSCRIPTASES"/>
    <property type="match status" value="1"/>
</dbReference>
<organism evidence="1 2">
    <name type="scientific">Rhizophagus irregularis</name>
    <dbReference type="NCBI Taxonomy" id="588596"/>
    <lineage>
        <taxon>Eukaryota</taxon>
        <taxon>Fungi</taxon>
        <taxon>Fungi incertae sedis</taxon>
        <taxon>Mucoromycota</taxon>
        <taxon>Glomeromycotina</taxon>
        <taxon>Glomeromycetes</taxon>
        <taxon>Glomerales</taxon>
        <taxon>Glomeraceae</taxon>
        <taxon>Rhizophagus</taxon>
    </lineage>
</organism>
<evidence type="ECO:0000313" key="1">
    <source>
        <dbReference type="EMBL" id="PKY57316.1"/>
    </source>
</evidence>